<keyword evidence="3" id="KW-0808">Transferase</keyword>
<dbReference type="Pfam" id="PF16822">
    <property type="entry name" value="ALGX"/>
    <property type="match status" value="1"/>
</dbReference>
<keyword evidence="6" id="KW-0016">Alginate biosynthesis</keyword>
<dbReference type="GO" id="GO:0042121">
    <property type="term" value="P:alginic acid biosynthetic process"/>
    <property type="evidence" value="ECO:0007669"/>
    <property type="project" value="UniProtKB-KW"/>
</dbReference>
<accession>A0A8J6YR29</accession>
<dbReference type="GO" id="GO:0042597">
    <property type="term" value="C:periplasmic space"/>
    <property type="evidence" value="ECO:0007669"/>
    <property type="project" value="UniProtKB-SubCell"/>
</dbReference>
<evidence type="ECO:0000313" key="9">
    <source>
        <dbReference type="Proteomes" id="UP000609121"/>
    </source>
</evidence>
<dbReference type="Proteomes" id="UP000609121">
    <property type="component" value="Unassembled WGS sequence"/>
</dbReference>
<evidence type="ECO:0000256" key="5">
    <source>
        <dbReference type="ARBA" id="ARBA00022764"/>
    </source>
</evidence>
<feature type="domain" description="AlgX/AlgJ SGNH hydrolase-like" evidence="7">
    <location>
        <begin position="178"/>
        <end position="283"/>
    </location>
</feature>
<dbReference type="GO" id="GO:0016740">
    <property type="term" value="F:transferase activity"/>
    <property type="evidence" value="ECO:0007669"/>
    <property type="project" value="UniProtKB-KW"/>
</dbReference>
<name>A0A8J6YR29_9RHOB</name>
<dbReference type="AlphaFoldDB" id="A0A8J6YR29"/>
<protein>
    <recommendedName>
        <fullName evidence="7">AlgX/AlgJ SGNH hydrolase-like domain-containing protein</fullName>
    </recommendedName>
</protein>
<evidence type="ECO:0000259" key="7">
    <source>
        <dbReference type="Pfam" id="PF16822"/>
    </source>
</evidence>
<reference evidence="8" key="1">
    <citation type="submission" date="2020-09" db="EMBL/GenBank/DDBJ databases">
        <title>A novel bacterium of genus Mangrovicoccus, isolated from South China Sea.</title>
        <authorList>
            <person name="Huang H."/>
            <person name="Mo K."/>
            <person name="Hu Y."/>
        </authorList>
    </citation>
    <scope>NUCLEOTIDE SEQUENCE</scope>
    <source>
        <strain evidence="8">HB182678</strain>
    </source>
</reference>
<keyword evidence="5" id="KW-0574">Periplasm</keyword>
<comment type="subcellular location">
    <subcellularLocation>
        <location evidence="1">Periplasm</location>
    </subcellularLocation>
</comment>
<dbReference type="EMBL" id="JACVXA010000015">
    <property type="protein sequence ID" value="MBE3638028.1"/>
    <property type="molecule type" value="Genomic_DNA"/>
</dbReference>
<dbReference type="InterPro" id="IPR031811">
    <property type="entry name" value="ALGX/ALGJ_SGNH-like"/>
</dbReference>
<evidence type="ECO:0000256" key="2">
    <source>
        <dbReference type="ARBA" id="ARBA00005182"/>
    </source>
</evidence>
<organism evidence="8 9">
    <name type="scientific">Mangrovicoccus algicola</name>
    <dbReference type="NCBI Taxonomy" id="2771008"/>
    <lineage>
        <taxon>Bacteria</taxon>
        <taxon>Pseudomonadati</taxon>
        <taxon>Pseudomonadota</taxon>
        <taxon>Alphaproteobacteria</taxon>
        <taxon>Rhodobacterales</taxon>
        <taxon>Paracoccaceae</taxon>
        <taxon>Mangrovicoccus</taxon>
    </lineage>
</organism>
<gene>
    <name evidence="8" type="ORF">ICN82_07410</name>
</gene>
<evidence type="ECO:0000256" key="1">
    <source>
        <dbReference type="ARBA" id="ARBA00004418"/>
    </source>
</evidence>
<evidence type="ECO:0000256" key="3">
    <source>
        <dbReference type="ARBA" id="ARBA00022679"/>
    </source>
</evidence>
<comment type="caution">
    <text evidence="8">The sequence shown here is derived from an EMBL/GenBank/DDBJ whole genome shotgun (WGS) entry which is preliminary data.</text>
</comment>
<keyword evidence="4" id="KW-0732">Signal</keyword>
<sequence>MEPGGIGGALDHIEEDVLSGWVRGGTAADVGLWRGDRRMAVAEPWDRVFDPPLRGACTGYRLTLPPQVPVSDLFTGAAELRLQAASGAVRLPIWPPVAATALLRSLTAAEMATVLARLGPRGRAELGLGVLGEEMKGGIPRPGTISQDEAARVGRDGLLLLHGGSNGLDRIYRDDRPEIPEAARWGALTQRRRARAEALGVTYLQALMPEKSSVAASFDPGRATVPSGLYRQSLRAMARSLPEERMVDWLPAFRATLAPDMVFRRKDTHLSTYGAQAAMAHLYWQLADMPLPLDAAVPLRPEMLESDLGGRFHGQAEELVFVAEGLTGRDGQRIDPELIAAETPAAGHTGLRRHWRCAAAPDPRRVLVFGNSFFASGENSTQLSYWTARLFAETHFVWSAEADWPLVRQLRPDVVICQTIERFLTEVPAR</sequence>
<evidence type="ECO:0000256" key="4">
    <source>
        <dbReference type="ARBA" id="ARBA00022729"/>
    </source>
</evidence>
<proteinExistence type="predicted"/>
<comment type="pathway">
    <text evidence="2">Glycan biosynthesis; alginate biosynthesis.</text>
</comment>
<evidence type="ECO:0000313" key="8">
    <source>
        <dbReference type="EMBL" id="MBE3638028.1"/>
    </source>
</evidence>
<evidence type="ECO:0000256" key="6">
    <source>
        <dbReference type="ARBA" id="ARBA00022841"/>
    </source>
</evidence>
<dbReference type="RefSeq" id="WP_193181312.1">
    <property type="nucleotide sequence ID" value="NZ_JACVXA010000015.1"/>
</dbReference>
<keyword evidence="9" id="KW-1185">Reference proteome</keyword>